<dbReference type="AlphaFoldDB" id="A0A2G5EV20"/>
<dbReference type="SUPFAM" id="SSF81901">
    <property type="entry name" value="HCP-like"/>
    <property type="match status" value="1"/>
</dbReference>
<evidence type="ECO:0000313" key="3">
    <source>
        <dbReference type="Proteomes" id="UP000230069"/>
    </source>
</evidence>
<evidence type="ECO:0000313" key="2">
    <source>
        <dbReference type="EMBL" id="PIA59605.1"/>
    </source>
</evidence>
<dbReference type="EMBL" id="KZ305021">
    <property type="protein sequence ID" value="PIA59604.1"/>
    <property type="molecule type" value="Genomic_DNA"/>
</dbReference>
<feature type="region of interest" description="Disordered" evidence="1">
    <location>
        <begin position="94"/>
        <end position="147"/>
    </location>
</feature>
<name>A0A2G5EV20_AQUCA</name>
<dbReference type="PANTHER" id="PTHR36792:SF5">
    <property type="entry name" value="SEL1 REPEAT PROTEIN"/>
    <property type="match status" value="1"/>
</dbReference>
<dbReference type="STRING" id="218851.A0A2G5EV20"/>
<feature type="compositionally biased region" description="Polar residues" evidence="1">
    <location>
        <begin position="23"/>
        <end position="35"/>
    </location>
</feature>
<protein>
    <submittedName>
        <fullName evidence="2">Uncharacterized protein</fullName>
    </submittedName>
</protein>
<dbReference type="PANTHER" id="PTHR36792">
    <property type="entry name" value="EXPRESSED PROTEIN"/>
    <property type="match status" value="1"/>
</dbReference>
<gene>
    <name evidence="2" type="ORF">AQUCO_00400470v1</name>
</gene>
<organism evidence="2 3">
    <name type="scientific">Aquilegia coerulea</name>
    <name type="common">Rocky mountain columbine</name>
    <dbReference type="NCBI Taxonomy" id="218851"/>
    <lineage>
        <taxon>Eukaryota</taxon>
        <taxon>Viridiplantae</taxon>
        <taxon>Streptophyta</taxon>
        <taxon>Embryophyta</taxon>
        <taxon>Tracheophyta</taxon>
        <taxon>Spermatophyta</taxon>
        <taxon>Magnoliopsida</taxon>
        <taxon>Ranunculales</taxon>
        <taxon>Ranunculaceae</taxon>
        <taxon>Thalictroideae</taxon>
        <taxon>Aquilegia</taxon>
    </lineage>
</organism>
<dbReference type="EMBL" id="KZ305021">
    <property type="protein sequence ID" value="PIA59605.1"/>
    <property type="molecule type" value="Genomic_DNA"/>
</dbReference>
<feature type="region of interest" description="Disordered" evidence="1">
    <location>
        <begin position="1"/>
        <end position="36"/>
    </location>
</feature>
<sequence length="147" mass="16346">MATPSFKNQKPTSENRFLKPETSKSGSLINNNNFDNSDKLKLKMESQVKKQNTIPLCEVVSDCVKRWFADTLKEAKAGDVAMQVLVGQMYCSGYGTPKDSQKGKQWITKASRTRSSALKVGDKRPGYNASDSDSESDELKDDEAEIK</sequence>
<dbReference type="OrthoDB" id="2384430at2759"/>
<feature type="compositionally biased region" description="Polar residues" evidence="1">
    <location>
        <begin position="1"/>
        <end position="15"/>
    </location>
</feature>
<feature type="compositionally biased region" description="Acidic residues" evidence="1">
    <location>
        <begin position="132"/>
        <end position="147"/>
    </location>
</feature>
<dbReference type="FunCoup" id="A0A2G5EV20">
    <property type="interactions" value="545"/>
</dbReference>
<accession>A0A2G5EV20</accession>
<dbReference type="Gene3D" id="1.25.40.10">
    <property type="entry name" value="Tetratricopeptide repeat domain"/>
    <property type="match status" value="1"/>
</dbReference>
<dbReference type="Proteomes" id="UP000230069">
    <property type="component" value="Unassembled WGS sequence"/>
</dbReference>
<reference evidence="2 3" key="1">
    <citation type="submission" date="2017-09" db="EMBL/GenBank/DDBJ databases">
        <title>WGS assembly of Aquilegia coerulea Goldsmith.</title>
        <authorList>
            <person name="Hodges S."/>
            <person name="Kramer E."/>
            <person name="Nordborg M."/>
            <person name="Tomkins J."/>
            <person name="Borevitz J."/>
            <person name="Derieg N."/>
            <person name="Yan J."/>
            <person name="Mihaltcheva S."/>
            <person name="Hayes R.D."/>
            <person name="Rokhsar D."/>
        </authorList>
    </citation>
    <scope>NUCLEOTIDE SEQUENCE [LARGE SCALE GENOMIC DNA]</scope>
    <source>
        <strain evidence="3">cv. Goldsmith</strain>
    </source>
</reference>
<proteinExistence type="predicted"/>
<evidence type="ECO:0000256" key="1">
    <source>
        <dbReference type="SAM" id="MobiDB-lite"/>
    </source>
</evidence>
<dbReference type="InterPro" id="IPR011990">
    <property type="entry name" value="TPR-like_helical_dom_sf"/>
</dbReference>
<keyword evidence="3" id="KW-1185">Reference proteome</keyword>